<evidence type="ECO:0000256" key="2">
    <source>
        <dbReference type="ARBA" id="ARBA00007727"/>
    </source>
</evidence>
<keyword evidence="5 7" id="KW-1133">Transmembrane helix</keyword>
<evidence type="ECO:0000313" key="11">
    <source>
        <dbReference type="Proteomes" id="UP001161247"/>
    </source>
</evidence>
<dbReference type="EMBL" id="OX459121">
    <property type="protein sequence ID" value="CAI9101931.1"/>
    <property type="molecule type" value="Genomic_DNA"/>
</dbReference>
<dbReference type="InterPro" id="IPR025846">
    <property type="entry name" value="TBL_N"/>
</dbReference>
<evidence type="ECO:0000256" key="4">
    <source>
        <dbReference type="ARBA" id="ARBA00022968"/>
    </source>
</evidence>
<evidence type="ECO:0000256" key="7">
    <source>
        <dbReference type="SAM" id="Phobius"/>
    </source>
</evidence>
<dbReference type="InterPro" id="IPR026057">
    <property type="entry name" value="TBL_C"/>
</dbReference>
<evidence type="ECO:0000256" key="3">
    <source>
        <dbReference type="ARBA" id="ARBA00022692"/>
    </source>
</evidence>
<dbReference type="Proteomes" id="UP001161247">
    <property type="component" value="Chromosome 4"/>
</dbReference>
<keyword evidence="3 7" id="KW-0812">Transmembrane</keyword>
<feature type="domain" description="Trichome birefringence-like C-terminal" evidence="8">
    <location>
        <begin position="149"/>
        <end position="440"/>
    </location>
</feature>
<gene>
    <name evidence="10" type="ORF">OLC1_LOCUS11394</name>
</gene>
<accession>A0AAV1D3K0</accession>
<evidence type="ECO:0000256" key="1">
    <source>
        <dbReference type="ARBA" id="ARBA00004167"/>
    </source>
</evidence>
<dbReference type="AlphaFoldDB" id="A0AAV1D3K0"/>
<dbReference type="InterPro" id="IPR029962">
    <property type="entry name" value="TBL"/>
</dbReference>
<dbReference type="GO" id="GO:0016413">
    <property type="term" value="F:O-acetyltransferase activity"/>
    <property type="evidence" value="ECO:0007669"/>
    <property type="project" value="InterPro"/>
</dbReference>
<dbReference type="GO" id="GO:0005794">
    <property type="term" value="C:Golgi apparatus"/>
    <property type="evidence" value="ECO:0007669"/>
    <property type="project" value="TreeGrafter"/>
</dbReference>
<dbReference type="GO" id="GO:0016020">
    <property type="term" value="C:membrane"/>
    <property type="evidence" value="ECO:0007669"/>
    <property type="project" value="UniProtKB-SubCell"/>
</dbReference>
<dbReference type="Pfam" id="PF13839">
    <property type="entry name" value="PC-Esterase"/>
    <property type="match status" value="1"/>
</dbReference>
<comment type="similarity">
    <text evidence="2">Belongs to the PC-esterase family. TBL subfamily.</text>
</comment>
<dbReference type="PANTHER" id="PTHR32285">
    <property type="entry name" value="PROTEIN TRICHOME BIREFRINGENCE-LIKE 9-RELATED"/>
    <property type="match status" value="1"/>
</dbReference>
<protein>
    <submittedName>
        <fullName evidence="10">OLC1v1000099C1</fullName>
    </submittedName>
</protein>
<name>A0AAV1D3K0_OLDCO</name>
<evidence type="ECO:0000259" key="9">
    <source>
        <dbReference type="Pfam" id="PF14416"/>
    </source>
</evidence>
<evidence type="ECO:0000313" key="10">
    <source>
        <dbReference type="EMBL" id="CAI9101931.1"/>
    </source>
</evidence>
<evidence type="ECO:0000256" key="5">
    <source>
        <dbReference type="ARBA" id="ARBA00022989"/>
    </source>
</evidence>
<proteinExistence type="inferred from homology"/>
<keyword evidence="4" id="KW-0735">Signal-anchor</keyword>
<organism evidence="10 11">
    <name type="scientific">Oldenlandia corymbosa var. corymbosa</name>
    <dbReference type="NCBI Taxonomy" id="529605"/>
    <lineage>
        <taxon>Eukaryota</taxon>
        <taxon>Viridiplantae</taxon>
        <taxon>Streptophyta</taxon>
        <taxon>Embryophyta</taxon>
        <taxon>Tracheophyta</taxon>
        <taxon>Spermatophyta</taxon>
        <taxon>Magnoliopsida</taxon>
        <taxon>eudicotyledons</taxon>
        <taxon>Gunneridae</taxon>
        <taxon>Pentapetalae</taxon>
        <taxon>asterids</taxon>
        <taxon>lamiids</taxon>
        <taxon>Gentianales</taxon>
        <taxon>Rubiaceae</taxon>
        <taxon>Rubioideae</taxon>
        <taxon>Spermacoceae</taxon>
        <taxon>Hedyotis-Oldenlandia complex</taxon>
        <taxon>Oldenlandia</taxon>
    </lineage>
</organism>
<comment type="subcellular location">
    <subcellularLocation>
        <location evidence="1">Membrane</location>
        <topology evidence="1">Single-pass membrane protein</topology>
    </subcellularLocation>
</comment>
<keyword evidence="11" id="KW-1185">Reference proteome</keyword>
<feature type="domain" description="Trichome birefringence-like N-terminal" evidence="9">
    <location>
        <begin position="93"/>
        <end position="144"/>
    </location>
</feature>
<evidence type="ECO:0000256" key="6">
    <source>
        <dbReference type="ARBA" id="ARBA00023136"/>
    </source>
</evidence>
<dbReference type="PANTHER" id="PTHR32285:SF247">
    <property type="entry name" value="PROTEIN TRICHOME BIREFRINGENCE-LIKE 19"/>
    <property type="match status" value="1"/>
</dbReference>
<evidence type="ECO:0000259" key="8">
    <source>
        <dbReference type="Pfam" id="PF13839"/>
    </source>
</evidence>
<dbReference type="Pfam" id="PF14416">
    <property type="entry name" value="PMR5N"/>
    <property type="match status" value="1"/>
</dbReference>
<reference evidence="10" key="1">
    <citation type="submission" date="2023-03" db="EMBL/GenBank/DDBJ databases">
        <authorList>
            <person name="Julca I."/>
        </authorList>
    </citation>
    <scope>NUCLEOTIDE SEQUENCE</scope>
</reference>
<keyword evidence="6 7" id="KW-0472">Membrane</keyword>
<sequence length="451" mass="52042">MKNQAGGVDRPVAIPFKFQQLGTLPIRITLTFISLALLLTLIVTPLPPSTFQLFFTRQLIDHHQSFDSLRNSTKVGSLNSSQKSVAERPKENESCDLFSGEWVPNPEAPYYTNESCYIIPDQVNCMRFGRPDSDYLRWKWKPDGEDCNLPIFDPHQFLELMRGKSIAFVGDSVGGNHMHSLICLLSRVVYPEFISPNKNGRDRPADEHWVYKDYNFHISKFWAPFLVRSEISDPSDPGSPFRIYIDECDQYWISKIERYSYIIISASQWFFKRTLVYENKTLTGCAVCDQQQTNVAKLDFYLTYAKAFQTAFKAINGLKDFKGVTFLRTILTPHYEGGAWNEGGNCVRIEPFKRKETSLEYLVSEMHRIQVKELRVAQEEGQKTGLRFRLFNATHPMSLRPDGHPSKYGHPRHQTEITFNDCLHWCLPGPLDTLNDFLLELLRREVVGRSS</sequence>
<feature type="transmembrane region" description="Helical" evidence="7">
    <location>
        <begin position="24"/>
        <end position="46"/>
    </location>
</feature>